<dbReference type="EMBL" id="MLAK01001448">
    <property type="protein sequence ID" value="OHS92986.1"/>
    <property type="molecule type" value="Genomic_DNA"/>
</dbReference>
<dbReference type="VEuPathDB" id="TrichDB:TRFO_12181"/>
<keyword evidence="2" id="KW-1185">Reference proteome</keyword>
<dbReference type="GO" id="GO:0030427">
    <property type="term" value="C:site of polarized growth"/>
    <property type="evidence" value="ECO:0007669"/>
    <property type="project" value="TreeGrafter"/>
</dbReference>
<dbReference type="RefSeq" id="XP_068346123.1">
    <property type="nucleotide sequence ID" value="XM_068496483.1"/>
</dbReference>
<dbReference type="GeneID" id="94831187"/>
<accession>A0A1J4J0Q2</accession>
<comment type="caution">
    <text evidence="1">The sequence shown here is derived from an EMBL/GenBank/DDBJ whole genome shotgun (WGS) entry which is preliminary data.</text>
</comment>
<proteinExistence type="predicted"/>
<evidence type="ECO:0000313" key="2">
    <source>
        <dbReference type="Proteomes" id="UP000179807"/>
    </source>
</evidence>
<dbReference type="Proteomes" id="UP000179807">
    <property type="component" value="Unassembled WGS sequence"/>
</dbReference>
<evidence type="ECO:0000313" key="1">
    <source>
        <dbReference type="EMBL" id="OHS92986.1"/>
    </source>
</evidence>
<reference evidence="1" key="1">
    <citation type="submission" date="2016-10" db="EMBL/GenBank/DDBJ databases">
        <authorList>
            <person name="Benchimol M."/>
            <person name="Almeida L.G."/>
            <person name="Vasconcelos A.T."/>
            <person name="Perreira-Neves A."/>
            <person name="Rosa I.A."/>
            <person name="Tasca T."/>
            <person name="Bogo M.R."/>
            <person name="de Souza W."/>
        </authorList>
    </citation>
    <scope>NUCLEOTIDE SEQUENCE [LARGE SCALE GENOMIC DNA]</scope>
    <source>
        <strain evidence="1">K</strain>
    </source>
</reference>
<dbReference type="GO" id="GO:0005938">
    <property type="term" value="C:cell cortex"/>
    <property type="evidence" value="ECO:0007669"/>
    <property type="project" value="TreeGrafter"/>
</dbReference>
<sequence length="1766" mass="202298">MGETQTVLFHQVISRLIESFTSNIKSVFTSYDEFCHDPGISKSQEEIFDDIFLNFPRKLPSYSSAIQILLKIIDCNPSLLLTDLSQIFLNHVKTKSSIFLLYFEDIYQDIQECHNGFYFNFSLIFLSDLISQVLVKYGSMNHSNLLITCAFNLCELTIHHRNVYSMVLGQWAVILSIISESNFQGIINQFDTHFNSPNPSSAIFLMKFLRLDLNPSCACDFLEKIVKIIQEIYNKKELNDSILISMCGLVKTALEKCNSPLNSLFEIAWSAKEDKNLRSSSYYLISSLSNKIPGLQTKIEDFYKKKVLGLTSNPSKVERSIISFFIHLSAINFDPKVMFWEWGIRNGEPPLSYIRWGKDKDHKLSELNVFMENFFRHSDFSICPNLFSRVLIFFASAEFDIFTNTILPKFLELDSNDNRFITLLMTIPFINSPDFSTFSSSEITKEKLERFNSALKPKILEAFHQIQIDDNVQAISISDKETVFDHFVEESDQYICDILKAWKLPNFDEVNIQHMKSETVSSFFALDIQLLKAIPFVFHLEELYSEQTMKMMLKLSFSVNQEIAHASFSICKKLIFNSKFVSVIIEYLMKPPSAEALFICITMLHDCLKKRPNFFSHILHDIELVAIIGLYSYHPATRKKSHSLLIAVNELLCQKGVFAYLHERVELIQKVVKQKIFLYTISDIPQRHGILPMNEIPVMTALCSHYFDIWKLFLSESANVIVTVNYTPLLKRVKTMLTQYIDHKSTILYSIIFSSYCSYELLSQISHPYSGTMFRALTVPNKELYSEHISDHISTHTNSNEINDHNETKKNENDFKLFITSTLKNISESSEPSLLFSVVLNSHVTLLPIFIEFLSTLPNEMISEATQTIAISIRHPSITPLFMRHLMPYILNYVAILQGFIISEKINGPRVIRWTPEMESNVLASKDLARNYCIIISQIFANSTVPINEDDWPLTTREIVFRFLINWSTTNSPELEGLREYAATALADIIYVGPLFSDTLLFDGSSIELLIRFENKGSNILSPLLFNHTEILLESYIEACYNLSRNDATLFFEAILTLFNGQRNSDIRNLSGSLLLLGLVYDRMKYQRAEVFLEGITKIILHKDSSVTYKNLHKTYPAITEAVIDSALQALSLKNLHVSPKDIIEAVKPWMSNLRLLPKQHNCVSGILSEFERFTPYQLLESLMEATEAVDEESFVSFSTLWAELMKCPDHSELVPLFICQWRNSHIKAKILLQLIKSDAPNIVKILAHHCSFAYYYHVTASLSKDFENELWVIPLITEAFKNENQELFQHIPSVIHFAFLFYDCGAKDLLNVLCQQFSISLPEIMDSTEMIIKVVREFVMKLRQNSEEYVEYWGAEALKWLFGCQSLKIAKISLAIFDQILTPKEPLVTTGICKAVAFHVINSANYTKGLTELVDHALFYYNASFVGNELFAFSFASSFLDCKIFVDSCLKNAAQLFLKSLSSPETNTRAWQVIIGIVRPLLAKLEKNEINQKILDLLIKTSQNQELMMIVAPIKILMPSLFPFSMDYIELMACASEAVLCKALVHYATMIETASTQLLNTIFQMATLIVQKIINENNRGSLAKIYIAAINNISNCEYAIEFVTIIAKNEPCVATKSVYEFMDWNRSLEDVCRSLGRIMVNDDTIVPLTDCGTLQSVYNLLTCDTIPKILPFAAQQEMIEGMMRVIKVLGKKRRLSVRRSSHGQRDSLILSKSNSQLNDQSELSWDYEPLDKPEQLFVNTNEFEADWKSEVSISPLEFAITNSYN</sequence>
<dbReference type="OrthoDB" id="10573133at2759"/>
<gene>
    <name evidence="1" type="ORF">TRFO_12181</name>
</gene>
<protein>
    <submittedName>
        <fullName evidence="1">Uncharacterized protein</fullName>
    </submittedName>
</protein>
<dbReference type="InterPro" id="IPR039867">
    <property type="entry name" value="Furry/Tao3/Mor2"/>
</dbReference>
<dbReference type="PANTHER" id="PTHR12295:SF30">
    <property type="entry name" value="PROTEIN FURRY"/>
    <property type="match status" value="1"/>
</dbReference>
<name>A0A1J4J0Q2_9EUKA</name>
<dbReference type="GO" id="GO:0000902">
    <property type="term" value="P:cell morphogenesis"/>
    <property type="evidence" value="ECO:0007669"/>
    <property type="project" value="InterPro"/>
</dbReference>
<organism evidence="1 2">
    <name type="scientific">Tritrichomonas foetus</name>
    <dbReference type="NCBI Taxonomy" id="1144522"/>
    <lineage>
        <taxon>Eukaryota</taxon>
        <taxon>Metamonada</taxon>
        <taxon>Parabasalia</taxon>
        <taxon>Tritrichomonadida</taxon>
        <taxon>Tritrichomonadidae</taxon>
        <taxon>Tritrichomonas</taxon>
    </lineage>
</organism>
<dbReference type="PANTHER" id="PTHR12295">
    <property type="entry name" value="FURRY-RELATED"/>
    <property type="match status" value="1"/>
</dbReference>